<evidence type="ECO:0000313" key="1">
    <source>
        <dbReference type="EMBL" id="BBD80200.1"/>
    </source>
</evidence>
<dbReference type="KEGG" id="rbd:ALSL_1545"/>
<accession>A0A2Z6E526</accession>
<gene>
    <name evidence="1" type="ORF">ALSL_1545</name>
</gene>
<protein>
    <submittedName>
        <fullName evidence="1">Uncharacterized protein</fullName>
    </submittedName>
</protein>
<sequence>MNPKTFGGWRNQGIGPQAERIPVRGSQYSYDLNVLAAWAVDQKIEKKF</sequence>
<reference evidence="2" key="2">
    <citation type="submission" date="2018-06" db="EMBL/GenBank/DDBJ databases">
        <title>Genome sequence of Rhodanobacteraceae bacterium strain Dysh456.</title>
        <authorList>
            <person name="Fukui M."/>
        </authorList>
    </citation>
    <scope>NUCLEOTIDE SEQUENCE [LARGE SCALE GENOMIC DNA]</scope>
    <source>
        <strain evidence="2">Dysh456</strain>
    </source>
</reference>
<dbReference type="AlphaFoldDB" id="A0A2Z6E526"/>
<evidence type="ECO:0000313" key="2">
    <source>
        <dbReference type="Proteomes" id="UP000270530"/>
    </source>
</evidence>
<dbReference type="Proteomes" id="UP000270530">
    <property type="component" value="Chromosome"/>
</dbReference>
<reference evidence="2" key="1">
    <citation type="submission" date="2018-04" db="EMBL/GenBank/DDBJ databases">
        <authorList>
            <person name="Watanabe M."/>
            <person name="Kojima H."/>
        </authorList>
    </citation>
    <scope>NUCLEOTIDE SEQUENCE [LARGE SCALE GENOMIC DNA]</scope>
    <source>
        <strain evidence="2">Dysh456</strain>
    </source>
</reference>
<name>A0A2Z6E526_9GAMM</name>
<dbReference type="EMBL" id="AP018560">
    <property type="protein sequence ID" value="BBD80200.1"/>
    <property type="molecule type" value="Genomic_DNA"/>
</dbReference>
<keyword evidence="2" id="KW-1185">Reference proteome</keyword>
<organism evidence="1 2">
    <name type="scientific">Aerosticca soli</name>
    <dbReference type="NCBI Taxonomy" id="2010829"/>
    <lineage>
        <taxon>Bacteria</taxon>
        <taxon>Pseudomonadati</taxon>
        <taxon>Pseudomonadota</taxon>
        <taxon>Gammaproteobacteria</taxon>
        <taxon>Lysobacterales</taxon>
        <taxon>Rhodanobacteraceae</taxon>
        <taxon>Aerosticca</taxon>
    </lineage>
</organism>
<proteinExistence type="predicted"/>